<evidence type="ECO:0000256" key="6">
    <source>
        <dbReference type="SAM" id="MobiDB-lite"/>
    </source>
</evidence>
<evidence type="ECO:0000256" key="1">
    <source>
        <dbReference type="ARBA" id="ARBA00004141"/>
    </source>
</evidence>
<dbReference type="SUPFAM" id="SSF144091">
    <property type="entry name" value="Rhomboid-like"/>
    <property type="match status" value="1"/>
</dbReference>
<evidence type="ECO:0000256" key="7">
    <source>
        <dbReference type="SAM" id="Phobius"/>
    </source>
</evidence>
<feature type="transmembrane region" description="Helical" evidence="7">
    <location>
        <begin position="297"/>
        <end position="319"/>
    </location>
</feature>
<proteinExistence type="inferred from homology"/>
<evidence type="ECO:0000256" key="3">
    <source>
        <dbReference type="ARBA" id="ARBA00022692"/>
    </source>
</evidence>
<dbReference type="InterPro" id="IPR022764">
    <property type="entry name" value="Peptidase_S54_rhomboid_dom"/>
</dbReference>
<dbReference type="EMBL" id="KK100223">
    <property type="protein sequence ID" value="KIZ07940.1"/>
    <property type="molecule type" value="Genomic_DNA"/>
</dbReference>
<evidence type="ECO:0000256" key="4">
    <source>
        <dbReference type="ARBA" id="ARBA00022989"/>
    </source>
</evidence>
<feature type="compositionally biased region" description="Acidic residues" evidence="6">
    <location>
        <begin position="145"/>
        <end position="157"/>
    </location>
</feature>
<keyword evidence="4 7" id="KW-1133">Transmembrane helix</keyword>
<organism evidence="9 10">
    <name type="scientific">Monoraphidium neglectum</name>
    <dbReference type="NCBI Taxonomy" id="145388"/>
    <lineage>
        <taxon>Eukaryota</taxon>
        <taxon>Viridiplantae</taxon>
        <taxon>Chlorophyta</taxon>
        <taxon>core chlorophytes</taxon>
        <taxon>Chlorophyceae</taxon>
        <taxon>CS clade</taxon>
        <taxon>Sphaeropleales</taxon>
        <taxon>Selenastraceae</taxon>
        <taxon>Monoraphidium</taxon>
    </lineage>
</organism>
<gene>
    <name evidence="9" type="ORF">MNEG_0013</name>
</gene>
<dbReference type="GO" id="GO:0016020">
    <property type="term" value="C:membrane"/>
    <property type="evidence" value="ECO:0007669"/>
    <property type="project" value="UniProtKB-SubCell"/>
</dbReference>
<dbReference type="Gene3D" id="1.20.1540.10">
    <property type="entry name" value="Rhomboid-like"/>
    <property type="match status" value="1"/>
</dbReference>
<feature type="transmembrane region" description="Helical" evidence="7">
    <location>
        <begin position="368"/>
        <end position="388"/>
    </location>
</feature>
<dbReference type="Pfam" id="PF01694">
    <property type="entry name" value="Rhomboid"/>
    <property type="match status" value="1"/>
</dbReference>
<comment type="similarity">
    <text evidence="2">Belongs to the peptidase S54 family.</text>
</comment>
<feature type="transmembrane region" description="Helical" evidence="7">
    <location>
        <begin position="331"/>
        <end position="356"/>
    </location>
</feature>
<evidence type="ECO:0000313" key="9">
    <source>
        <dbReference type="EMBL" id="KIZ07940.1"/>
    </source>
</evidence>
<evidence type="ECO:0000313" key="10">
    <source>
        <dbReference type="Proteomes" id="UP000054498"/>
    </source>
</evidence>
<name>A0A0D2MZS7_9CHLO</name>
<comment type="subcellular location">
    <subcellularLocation>
        <location evidence="1">Membrane</location>
        <topology evidence="1">Multi-pass membrane protein</topology>
    </subcellularLocation>
</comment>
<dbReference type="GO" id="GO:0004252">
    <property type="term" value="F:serine-type endopeptidase activity"/>
    <property type="evidence" value="ECO:0007669"/>
    <property type="project" value="InterPro"/>
</dbReference>
<evidence type="ECO:0000259" key="8">
    <source>
        <dbReference type="Pfam" id="PF01694"/>
    </source>
</evidence>
<keyword evidence="5 7" id="KW-0472">Membrane</keyword>
<dbReference type="InterPro" id="IPR035952">
    <property type="entry name" value="Rhomboid-like_sf"/>
</dbReference>
<feature type="domain" description="Peptidase S54 rhomboid" evidence="8">
    <location>
        <begin position="232"/>
        <end position="363"/>
    </location>
</feature>
<reference evidence="9 10" key="1">
    <citation type="journal article" date="2013" name="BMC Genomics">
        <title>Reconstruction of the lipid metabolism for the microalga Monoraphidium neglectum from its genome sequence reveals characteristics suitable for biofuel production.</title>
        <authorList>
            <person name="Bogen C."/>
            <person name="Al-Dilaimi A."/>
            <person name="Albersmeier A."/>
            <person name="Wichmann J."/>
            <person name="Grundmann M."/>
            <person name="Rupp O."/>
            <person name="Lauersen K.J."/>
            <person name="Blifernez-Klassen O."/>
            <person name="Kalinowski J."/>
            <person name="Goesmann A."/>
            <person name="Mussgnug J.H."/>
            <person name="Kruse O."/>
        </authorList>
    </citation>
    <scope>NUCLEOTIDE SEQUENCE [LARGE SCALE GENOMIC DNA]</scope>
    <source>
        <strain evidence="9 10">SAG 48.87</strain>
    </source>
</reference>
<dbReference type="OrthoDB" id="10671620at2759"/>
<feature type="compositionally biased region" description="Polar residues" evidence="6">
    <location>
        <begin position="90"/>
        <end position="104"/>
    </location>
</feature>
<sequence>MDQWHSLRDAALGRFDGGYGEGSVTIAKRLAHFAGGGFLKTSWEAEAARQARMARVNTEEVEDVPKMTAGDVGAAGVGVGGEAAGAISSDTLHISSGSRSPQDGRSSEQEQQEQEQQQDASVGNLLDERVGRGSGGAAQAAAAGGEEEWGQDDEGFDGDAHAPAALVPVTSMLALAMWAVAVAQWWPVVPEAWYGLTNGLADVTLWQLATTYPDTPVTWALQMDTTAVAVDGEWHRLLTAGLLHSGLLPLVCCADGVRNAGSWVEAYCGSLQAVVTVVLCAAGAGLGQLLAGRADTGLAGAGVCTGLYAAWLTLGLTRGRGVMPITSDRGVLYALLNALMAAYQPAVGFACLAGGALGGVAGTLLAPLLARVLYTCTAVTAAVALSLARAALETVRLGLGVVLALLVATFRAAGEVARTVRGL</sequence>
<accession>A0A0D2MZS7</accession>
<dbReference type="RefSeq" id="XP_013906959.1">
    <property type="nucleotide sequence ID" value="XM_014051505.1"/>
</dbReference>
<dbReference type="Proteomes" id="UP000054498">
    <property type="component" value="Unassembled WGS sequence"/>
</dbReference>
<protein>
    <recommendedName>
        <fullName evidence="8">Peptidase S54 rhomboid domain-containing protein</fullName>
    </recommendedName>
</protein>
<feature type="region of interest" description="Disordered" evidence="6">
    <location>
        <begin position="90"/>
        <end position="157"/>
    </location>
</feature>
<dbReference type="KEGG" id="mng:MNEG_0013"/>
<keyword evidence="10" id="KW-1185">Reference proteome</keyword>
<dbReference type="GeneID" id="25726131"/>
<evidence type="ECO:0000256" key="2">
    <source>
        <dbReference type="ARBA" id="ARBA00009045"/>
    </source>
</evidence>
<feature type="transmembrane region" description="Helical" evidence="7">
    <location>
        <begin position="395"/>
        <end position="413"/>
    </location>
</feature>
<dbReference type="AlphaFoldDB" id="A0A0D2MZS7"/>
<evidence type="ECO:0000256" key="5">
    <source>
        <dbReference type="ARBA" id="ARBA00023136"/>
    </source>
</evidence>
<keyword evidence="3 7" id="KW-0812">Transmembrane</keyword>